<evidence type="ECO:0000313" key="3">
    <source>
        <dbReference type="WBParaSite" id="PDA_v2.g754.t1"/>
    </source>
</evidence>
<sequence length="367" mass="43044">MDKKRRSLTLEGSAAIVGELANVLSELKGLKDILHNHKISNLNYVRESPERDSSTATTTTAKICESCEEKLKAIESMKDEIGFYKKKNKELTNQVLQTEDRWSREIEKQTHGYRSQIHALDTNLGEVQKKLDEQIHFTESLNAQLTEKKKTLDEGKQRISKLQSDLEEKQKALQTLEKDQHILREWEIKYKKLEKLFDQEKSKFDADRSRIKSDTAVLKKRTDEAVADLEKLRNSHQRREIMWNEERQRLEKEMIELREKIGNKKDLNNEDGVIIPVQTLNYKVARIDNESVPQLKAKLSAADKKIDELETKIVDLRISKEELESEALRKKISFEREKDTLLHKVRQDDKVCLIFFCHKMTTLNIFR</sequence>
<feature type="coiled-coil region" evidence="1">
    <location>
        <begin position="145"/>
        <end position="338"/>
    </location>
</feature>
<evidence type="ECO:0000313" key="2">
    <source>
        <dbReference type="Proteomes" id="UP000887578"/>
    </source>
</evidence>
<dbReference type="Proteomes" id="UP000887578">
    <property type="component" value="Unplaced"/>
</dbReference>
<keyword evidence="2" id="KW-1185">Reference proteome</keyword>
<evidence type="ECO:0000256" key="1">
    <source>
        <dbReference type="SAM" id="Coils"/>
    </source>
</evidence>
<feature type="coiled-coil region" evidence="1">
    <location>
        <begin position="74"/>
        <end position="101"/>
    </location>
</feature>
<organism evidence="2 3">
    <name type="scientific">Panagrolaimus davidi</name>
    <dbReference type="NCBI Taxonomy" id="227884"/>
    <lineage>
        <taxon>Eukaryota</taxon>
        <taxon>Metazoa</taxon>
        <taxon>Ecdysozoa</taxon>
        <taxon>Nematoda</taxon>
        <taxon>Chromadorea</taxon>
        <taxon>Rhabditida</taxon>
        <taxon>Tylenchina</taxon>
        <taxon>Panagrolaimomorpha</taxon>
        <taxon>Panagrolaimoidea</taxon>
        <taxon>Panagrolaimidae</taxon>
        <taxon>Panagrolaimus</taxon>
    </lineage>
</organism>
<dbReference type="AlphaFoldDB" id="A0A914QTV8"/>
<dbReference type="WBParaSite" id="PDA_v2.g754.t1">
    <property type="protein sequence ID" value="PDA_v2.g754.t1"/>
    <property type="gene ID" value="PDA_v2.g754"/>
</dbReference>
<protein>
    <submittedName>
        <fullName evidence="3">Uncharacterized protein</fullName>
    </submittedName>
</protein>
<reference evidence="3" key="1">
    <citation type="submission" date="2022-11" db="UniProtKB">
        <authorList>
            <consortium name="WormBaseParasite"/>
        </authorList>
    </citation>
    <scope>IDENTIFICATION</scope>
</reference>
<dbReference type="Gene3D" id="1.10.287.1490">
    <property type="match status" value="1"/>
</dbReference>
<name>A0A914QTV8_9BILA</name>
<proteinExistence type="predicted"/>
<keyword evidence="1" id="KW-0175">Coiled coil</keyword>
<accession>A0A914QTV8</accession>